<name>A0A1D9M8Y6_9RHOB</name>
<protein>
    <submittedName>
        <fullName evidence="4">Amino acid ABC transporter substrate-binding protein</fullName>
    </submittedName>
</protein>
<dbReference type="PROSITE" id="PS51318">
    <property type="entry name" value="TAT"/>
    <property type="match status" value="1"/>
</dbReference>
<feature type="chain" id="PRO_5009443389" evidence="2">
    <location>
        <begin position="24"/>
        <end position="281"/>
    </location>
</feature>
<evidence type="ECO:0000256" key="2">
    <source>
        <dbReference type="SAM" id="SignalP"/>
    </source>
</evidence>
<keyword evidence="5" id="KW-1185">Reference proteome</keyword>
<dbReference type="Pfam" id="PF00497">
    <property type="entry name" value="SBP_bac_3"/>
    <property type="match status" value="1"/>
</dbReference>
<accession>A0A1D9M8Y6</accession>
<dbReference type="PANTHER" id="PTHR35936">
    <property type="entry name" value="MEMBRANE-BOUND LYTIC MUREIN TRANSGLYCOSYLASE F"/>
    <property type="match status" value="1"/>
</dbReference>
<dbReference type="PANTHER" id="PTHR35936:SF17">
    <property type="entry name" value="ARGININE-BINDING EXTRACELLULAR PROTEIN ARTP"/>
    <property type="match status" value="1"/>
</dbReference>
<dbReference type="InterPro" id="IPR006311">
    <property type="entry name" value="TAT_signal"/>
</dbReference>
<dbReference type="KEGG" id="rhp:LPB142_02515"/>
<dbReference type="AlphaFoldDB" id="A0A1D9M8Y6"/>
<dbReference type="Gene3D" id="3.40.190.10">
    <property type="entry name" value="Periplasmic binding protein-like II"/>
    <property type="match status" value="2"/>
</dbReference>
<keyword evidence="1 2" id="KW-0732">Signal</keyword>
<evidence type="ECO:0000256" key="1">
    <source>
        <dbReference type="ARBA" id="ARBA00022729"/>
    </source>
</evidence>
<dbReference type="SUPFAM" id="SSF53850">
    <property type="entry name" value="Periplasmic binding protein-like II"/>
    <property type="match status" value="1"/>
</dbReference>
<dbReference type="SMART" id="SM00062">
    <property type="entry name" value="PBPb"/>
    <property type="match status" value="1"/>
</dbReference>
<dbReference type="RefSeq" id="WP_071165419.1">
    <property type="nucleotide sequence ID" value="NZ_CP017781.1"/>
</dbReference>
<proteinExistence type="predicted"/>
<reference evidence="4 5" key="1">
    <citation type="submission" date="2016-10" db="EMBL/GenBank/DDBJ databases">
        <title>Rhodobacter sp. LPB0142, isolated from sea water.</title>
        <authorList>
            <person name="Kim E."/>
            <person name="Yi H."/>
        </authorList>
    </citation>
    <scope>NUCLEOTIDE SEQUENCE [LARGE SCALE GENOMIC DNA]</scope>
    <source>
        <strain evidence="4 5">LPB0142</strain>
    </source>
</reference>
<dbReference type="Proteomes" id="UP000176562">
    <property type="component" value="Chromosome"/>
</dbReference>
<organism evidence="4 5">
    <name type="scientific">Rhodobacter xanthinilyticus</name>
    <dbReference type="NCBI Taxonomy" id="1850250"/>
    <lineage>
        <taxon>Bacteria</taxon>
        <taxon>Pseudomonadati</taxon>
        <taxon>Pseudomonadota</taxon>
        <taxon>Alphaproteobacteria</taxon>
        <taxon>Rhodobacterales</taxon>
        <taxon>Rhodobacter group</taxon>
        <taxon>Rhodobacter</taxon>
    </lineage>
</organism>
<dbReference type="EMBL" id="CP017781">
    <property type="protein sequence ID" value="AOZ68325.1"/>
    <property type="molecule type" value="Genomic_DNA"/>
</dbReference>
<gene>
    <name evidence="4" type="ORF">LPB142_02515</name>
</gene>
<dbReference type="STRING" id="1850250.LPB142_02515"/>
<dbReference type="InterPro" id="IPR001638">
    <property type="entry name" value="Solute-binding_3/MltF_N"/>
</dbReference>
<feature type="domain" description="Solute-binding protein family 3/N-terminal" evidence="3">
    <location>
        <begin position="47"/>
        <end position="276"/>
    </location>
</feature>
<evidence type="ECO:0000259" key="3">
    <source>
        <dbReference type="SMART" id="SM00062"/>
    </source>
</evidence>
<sequence length="281" mass="29744">MTHPLPFALRRLALGGLVAAALAAPLATPAAAQSPEEGWAGVQAAGKLRCGAAVFPPYVMRDPVTGDYSGFFADLCREFGEEVLNVPVEFVDTTWDNIVAGVQTGKWDLSLALNRTPTRALAIAFSDPAVPYEITLLYNKDNPKIPADAKGLADLDKEDITIAVVSGTAMDKSVSPLVKNAKVVRLPSSDEARLAVMSRRADVLADPSDTNRLFIAANKDWAVDLAPQPAISKQGIGFGLNAAFPAKDIAALNIFIEEKVATGHVEALVDKAVQEVLAEGQ</sequence>
<evidence type="ECO:0000313" key="4">
    <source>
        <dbReference type="EMBL" id="AOZ68325.1"/>
    </source>
</evidence>
<feature type="signal peptide" evidence="2">
    <location>
        <begin position="1"/>
        <end position="23"/>
    </location>
</feature>
<evidence type="ECO:0000313" key="5">
    <source>
        <dbReference type="Proteomes" id="UP000176562"/>
    </source>
</evidence>